<feature type="transmembrane region" description="Helical" evidence="9">
    <location>
        <begin position="47"/>
        <end position="63"/>
    </location>
</feature>
<dbReference type="PANTHER" id="PTHR35011:SF4">
    <property type="entry name" value="SLL1102 PROTEIN"/>
    <property type="match status" value="1"/>
</dbReference>
<feature type="transmembrane region" description="Helical" evidence="9">
    <location>
        <begin position="69"/>
        <end position="86"/>
    </location>
</feature>
<evidence type="ECO:0000256" key="2">
    <source>
        <dbReference type="ARBA" id="ARBA00022448"/>
    </source>
</evidence>
<reference evidence="11 12" key="1">
    <citation type="submission" date="2016-10" db="EMBL/GenBank/DDBJ databases">
        <authorList>
            <person name="Varghese N."/>
            <person name="Submissions S."/>
        </authorList>
    </citation>
    <scope>NUCLEOTIDE SEQUENCE [LARGE SCALE GENOMIC DNA]</scope>
    <source>
        <strain evidence="11 12">DSM 18839</strain>
    </source>
</reference>
<sequence length="219" mass="24855">MGALLSVAGLLDGIARWIGKTIGWIMIPLILVIIFDVITRKIDFTRLLFAEYTAASGYSVSTILQDLQWHFHAALLMLTFGFGYLANAHVRVDVFRELLSRRPQAWIEICGLIFFGFPFVVLMIFYAYQMTELSFHQGEGSESMTGIGQRWFIKSFMLWGFIVTMMAILATLFRLIAYLFGDQDAQDEAQEGLEIFADANDELEEARRLAEEALKRGGD</sequence>
<keyword evidence="12" id="KW-1185">Reference proteome</keyword>
<dbReference type="RefSeq" id="WP_093147543.1">
    <property type="nucleotide sequence ID" value="NZ_FNBW01000001.1"/>
</dbReference>
<dbReference type="Proteomes" id="UP000198615">
    <property type="component" value="Unassembled WGS sequence"/>
</dbReference>
<dbReference type="Pfam" id="PF04290">
    <property type="entry name" value="DctQ"/>
    <property type="match status" value="1"/>
</dbReference>
<comment type="subunit">
    <text evidence="9">The complex comprises the extracytoplasmic solute receptor protein and the two transmembrane proteins.</text>
</comment>
<evidence type="ECO:0000256" key="5">
    <source>
        <dbReference type="ARBA" id="ARBA00022692"/>
    </source>
</evidence>
<feature type="transmembrane region" description="Helical" evidence="9">
    <location>
        <begin position="106"/>
        <end position="128"/>
    </location>
</feature>
<dbReference type="OrthoDB" id="9794346at2"/>
<dbReference type="AlphaFoldDB" id="A0A8G2EX64"/>
<feature type="transmembrane region" description="Helical" evidence="9">
    <location>
        <begin position="14"/>
        <end position="35"/>
    </location>
</feature>
<organism evidence="11 12">
    <name type="scientific">Thalassobaculum litoreum DSM 18839</name>
    <dbReference type="NCBI Taxonomy" id="1123362"/>
    <lineage>
        <taxon>Bacteria</taxon>
        <taxon>Pseudomonadati</taxon>
        <taxon>Pseudomonadota</taxon>
        <taxon>Alphaproteobacteria</taxon>
        <taxon>Rhodospirillales</taxon>
        <taxon>Thalassobaculaceae</taxon>
        <taxon>Thalassobaculum</taxon>
    </lineage>
</organism>
<keyword evidence="6 9" id="KW-1133">Transmembrane helix</keyword>
<comment type="subcellular location">
    <subcellularLocation>
        <location evidence="1 9">Cell inner membrane</location>
        <topology evidence="1 9">Multi-pass membrane protein</topology>
    </subcellularLocation>
</comment>
<dbReference type="InterPro" id="IPR007387">
    <property type="entry name" value="TRAP_DctQ"/>
</dbReference>
<comment type="function">
    <text evidence="9">Part of the tripartite ATP-independent periplasmic (TRAP) transport system.</text>
</comment>
<name>A0A8G2EX64_9PROT</name>
<keyword evidence="2 9" id="KW-0813">Transport</keyword>
<keyword evidence="5 9" id="KW-0812">Transmembrane</keyword>
<keyword evidence="7 9" id="KW-0472">Membrane</keyword>
<evidence type="ECO:0000256" key="3">
    <source>
        <dbReference type="ARBA" id="ARBA00022475"/>
    </source>
</evidence>
<accession>A0A8G2EX64</accession>
<evidence type="ECO:0000256" key="9">
    <source>
        <dbReference type="RuleBase" id="RU369079"/>
    </source>
</evidence>
<dbReference type="EMBL" id="FNBW01000001">
    <property type="protein sequence ID" value="SDF09267.1"/>
    <property type="molecule type" value="Genomic_DNA"/>
</dbReference>
<dbReference type="GO" id="GO:0022857">
    <property type="term" value="F:transmembrane transporter activity"/>
    <property type="evidence" value="ECO:0007669"/>
    <property type="project" value="UniProtKB-UniRule"/>
</dbReference>
<proteinExistence type="inferred from homology"/>
<comment type="similarity">
    <text evidence="8 9">Belongs to the TRAP transporter small permease family.</text>
</comment>
<evidence type="ECO:0000313" key="12">
    <source>
        <dbReference type="Proteomes" id="UP000198615"/>
    </source>
</evidence>
<evidence type="ECO:0000259" key="10">
    <source>
        <dbReference type="Pfam" id="PF04290"/>
    </source>
</evidence>
<evidence type="ECO:0000256" key="6">
    <source>
        <dbReference type="ARBA" id="ARBA00022989"/>
    </source>
</evidence>
<feature type="domain" description="Tripartite ATP-independent periplasmic transporters DctQ component" evidence="10">
    <location>
        <begin position="29"/>
        <end position="176"/>
    </location>
</feature>
<evidence type="ECO:0000256" key="7">
    <source>
        <dbReference type="ARBA" id="ARBA00023136"/>
    </source>
</evidence>
<comment type="caution">
    <text evidence="11">The sequence shown here is derived from an EMBL/GenBank/DDBJ whole genome shotgun (WGS) entry which is preliminary data.</text>
</comment>
<evidence type="ECO:0000256" key="4">
    <source>
        <dbReference type="ARBA" id="ARBA00022519"/>
    </source>
</evidence>
<keyword evidence="4 9" id="KW-0997">Cell inner membrane</keyword>
<protein>
    <recommendedName>
        <fullName evidence="9">TRAP transporter small permease protein</fullName>
    </recommendedName>
</protein>
<keyword evidence="3" id="KW-1003">Cell membrane</keyword>
<gene>
    <name evidence="11" type="ORF">SAMN05660686_00214</name>
</gene>
<dbReference type="GO" id="GO:0005886">
    <property type="term" value="C:plasma membrane"/>
    <property type="evidence" value="ECO:0007669"/>
    <property type="project" value="UniProtKB-SubCell"/>
</dbReference>
<evidence type="ECO:0000313" key="11">
    <source>
        <dbReference type="EMBL" id="SDF09267.1"/>
    </source>
</evidence>
<comment type="caution">
    <text evidence="9">Lacks conserved residue(s) required for the propagation of feature annotation.</text>
</comment>
<dbReference type="InterPro" id="IPR055348">
    <property type="entry name" value="DctQ"/>
</dbReference>
<feature type="transmembrane region" description="Helical" evidence="9">
    <location>
        <begin position="156"/>
        <end position="180"/>
    </location>
</feature>
<dbReference type="PANTHER" id="PTHR35011">
    <property type="entry name" value="2,3-DIKETO-L-GULONATE TRAP TRANSPORTER SMALL PERMEASE PROTEIN YIAM"/>
    <property type="match status" value="1"/>
</dbReference>
<evidence type="ECO:0000256" key="8">
    <source>
        <dbReference type="ARBA" id="ARBA00038436"/>
    </source>
</evidence>
<evidence type="ECO:0000256" key="1">
    <source>
        <dbReference type="ARBA" id="ARBA00004429"/>
    </source>
</evidence>